<sequence length="514" mass="58157">MNRLSAHLLSMVPSNDALTALDMVSKSWIVHFLDAVPTFRSKHDFSLLDALTSASSATNPTVVARGLMCFVLCLQQLPKDYDLNRIHLSNNRRALVEDVTSSIFSLVTSDDELVATQEGIECLILQIIFFINAGQPRRAWLSSRRAIATAQLLGLHRIDELSGNEGANTRKKSYSSVWPYICHSERFLALILGVPSGVQDEQCPRPSSFGDLQDDSIDLRYLQQLDLIAGRIISREKVPSQKELLAAQTIQDELERLAESIPSSWWTVPSIMAAPDQIRTSVTYRRLRTQIWHFQLEIYLNLPFMFSAISSVKFEYSQFCCLRAARELITRHALARKSTTTFSCCLTNFQAFMAALILTINLLRPSASHGPRQSESEKEADWATVDRVIQQLDAVDAKFDDRVSLQSVNVLKTLRALEFEPKRPVEDLRLTIPYFGTISIGRRAAPTNIMGQRREYHGSDSSEHHEMQLPLQQEWHDLLTIDLDIDDFGQFPPAPDVLLQDWSSGPSTYSWETE</sequence>
<organism evidence="1 2">
    <name type="scientific">Zarea fungicola</name>
    <dbReference type="NCBI Taxonomy" id="93591"/>
    <lineage>
        <taxon>Eukaryota</taxon>
        <taxon>Fungi</taxon>
        <taxon>Dikarya</taxon>
        <taxon>Ascomycota</taxon>
        <taxon>Pezizomycotina</taxon>
        <taxon>Sordariomycetes</taxon>
        <taxon>Hypocreomycetidae</taxon>
        <taxon>Hypocreales</taxon>
        <taxon>Cordycipitaceae</taxon>
        <taxon>Zarea</taxon>
    </lineage>
</organism>
<protein>
    <submittedName>
        <fullName evidence="1">Uncharacterized protein</fullName>
    </submittedName>
</protein>
<reference evidence="1" key="1">
    <citation type="submission" date="2022-08" db="EMBL/GenBank/DDBJ databases">
        <title>Genome Sequence of Lecanicillium fungicola.</title>
        <authorList>
            <person name="Buettner E."/>
        </authorList>
    </citation>
    <scope>NUCLEOTIDE SEQUENCE</scope>
    <source>
        <strain evidence="1">Babe33</strain>
    </source>
</reference>
<gene>
    <name evidence="1" type="ORF">NQ176_g900</name>
</gene>
<evidence type="ECO:0000313" key="2">
    <source>
        <dbReference type="Proteomes" id="UP001143910"/>
    </source>
</evidence>
<evidence type="ECO:0000313" key="1">
    <source>
        <dbReference type="EMBL" id="KAJ2983165.1"/>
    </source>
</evidence>
<comment type="caution">
    <text evidence="1">The sequence shown here is derived from an EMBL/GenBank/DDBJ whole genome shotgun (WGS) entry which is preliminary data.</text>
</comment>
<accession>A0ACC1NV21</accession>
<keyword evidence="2" id="KW-1185">Reference proteome</keyword>
<dbReference type="EMBL" id="JANJQO010000041">
    <property type="protein sequence ID" value="KAJ2983165.1"/>
    <property type="molecule type" value="Genomic_DNA"/>
</dbReference>
<name>A0ACC1NV21_9HYPO</name>
<dbReference type="Proteomes" id="UP001143910">
    <property type="component" value="Unassembled WGS sequence"/>
</dbReference>
<proteinExistence type="predicted"/>